<dbReference type="Proteomes" id="UP001567537">
    <property type="component" value="Unassembled WGS sequence"/>
</dbReference>
<dbReference type="InterPro" id="IPR006528">
    <property type="entry name" value="Phage_head_morphogenesis_dom"/>
</dbReference>
<feature type="region of interest" description="Disordered" evidence="1">
    <location>
        <begin position="831"/>
        <end position="859"/>
    </location>
</feature>
<evidence type="ECO:0000259" key="2">
    <source>
        <dbReference type="Pfam" id="PF04233"/>
    </source>
</evidence>
<dbReference type="RefSeq" id="WP_371239693.1">
    <property type="nucleotide sequence ID" value="NZ_JAHWZY010000019.1"/>
</dbReference>
<sequence length="911" mass="96084">MDEDLEQLLQTVEEDVATEVRAILDELADAIAAELADATEIVAARFSLSRITSMWRERVPRVMRRLFRVAQTAGEQAATHTGAQLPDDWDDLPARYDDGRLPPSLGDYAEATEHLLRAVGERLTEAAVAALAEGLDAGEDTEALRARLRALFAADGTQLGETREERIARTESTRAWNAATLAAAQDLTGPDRPLVKQWITRHDQRVRETHADADAQLQLLDEPFTVGGVDMAYPGDPTAPANLTVNCRCVLALARAETEQTAATSPPGEGNPVREPHTTAAATDDPPPILTWSTPEDAALAFIGQQTGDGRVFAEGSLYWEGGPWPLQYADEMGAGHDGAELAGAIQTMDIDGPRLTGTGVLYLTQRAGAEAAMLLAQGAPLGVSVDLDSVDVELVDNTISGDEDGADLVLAAASFASMSVLRLADDGGWMITASSAAEWTASGTAMSRSSRTTQLISGPGGSLTAAAARALFPGALTAAAGDPDNPETGTVVHTENAGDLLVRITRARVRGATLVAMPAYDKARIVLDDVEPEEPGEQVAAAGSGDYERVIAHVCAAPVPVSARDVAKALDLPAATVRRHLAKAATAGRLVRISRGLYTGPSTLPESDATASADGAGIGLGELEASAWRVMQEQPPMPASWFREPTVEELPPDSGGVHYKDGRVYGWVAQAGVPHEVHGRKVQIDKLGKIDTSYFLRAKFDLDDGSEIAVGAITMNVGHHRDGAECETAACQFDDTRTVAGIVTVGMNRGGMWFSGAAAPWLSDWDLTAFRACQPSYHMTQDRDGTWQLKAVLSVPVPGHPSKLAAAAHLAATAVVERSNLALTAAAAAIPDSPDEDQGEPEPQHAHPAEVTASSEPATAPAVRELTAALLTPEFLDELSAALHRRETERAAQARAEIQQLAAVVDGVAA</sequence>
<reference evidence="3 4" key="1">
    <citation type="journal article" date="2021" name="Res Sq">
        <title>Streptomyces Pimoensis sp. nov., Isolated From the Taklimakan Desert in Xinjiang, China.</title>
        <authorList>
            <person name="Zhang P."/>
            <person name="Luo X."/>
            <person name="Luo X."/>
            <person name="Liu Z."/>
            <person name="Xia Z."/>
            <person name="Wan C."/>
            <person name="zhang L."/>
        </authorList>
    </citation>
    <scope>NUCLEOTIDE SEQUENCE [LARGE SCALE GENOMIC DNA]</scope>
    <source>
        <strain evidence="3 4">TRM75549</strain>
    </source>
</reference>
<organism evidence="3 4">
    <name type="scientific">Streptomyces pimonensis</name>
    <dbReference type="NCBI Taxonomy" id="2860288"/>
    <lineage>
        <taxon>Bacteria</taxon>
        <taxon>Bacillati</taxon>
        <taxon>Actinomycetota</taxon>
        <taxon>Actinomycetes</taxon>
        <taxon>Kitasatosporales</taxon>
        <taxon>Streptomycetaceae</taxon>
        <taxon>Streptomyces</taxon>
    </lineage>
</organism>
<evidence type="ECO:0000313" key="4">
    <source>
        <dbReference type="Proteomes" id="UP001567537"/>
    </source>
</evidence>
<dbReference type="EMBL" id="JAHWZY010000019">
    <property type="protein sequence ID" value="MEZ3180792.1"/>
    <property type="molecule type" value="Genomic_DNA"/>
</dbReference>
<feature type="domain" description="Phage head morphogenesis" evidence="2">
    <location>
        <begin position="130"/>
        <end position="251"/>
    </location>
</feature>
<dbReference type="Pfam" id="PF04233">
    <property type="entry name" value="Phage_Mu_F"/>
    <property type="match status" value="1"/>
</dbReference>
<proteinExistence type="predicted"/>
<accession>A0ABV4J451</accession>
<protein>
    <recommendedName>
        <fullName evidence="2">Phage head morphogenesis domain-containing protein</fullName>
    </recommendedName>
</protein>
<keyword evidence="4" id="KW-1185">Reference proteome</keyword>
<evidence type="ECO:0000256" key="1">
    <source>
        <dbReference type="SAM" id="MobiDB-lite"/>
    </source>
</evidence>
<comment type="caution">
    <text evidence="3">The sequence shown here is derived from an EMBL/GenBank/DDBJ whole genome shotgun (WGS) entry which is preliminary data.</text>
</comment>
<feature type="region of interest" description="Disordered" evidence="1">
    <location>
        <begin position="258"/>
        <end position="288"/>
    </location>
</feature>
<gene>
    <name evidence="3" type="ORF">KYY02_19490</name>
</gene>
<evidence type="ECO:0000313" key="3">
    <source>
        <dbReference type="EMBL" id="MEZ3180792.1"/>
    </source>
</evidence>
<name>A0ABV4J451_9ACTN</name>